<dbReference type="AlphaFoldDB" id="A0AAV4TFV5"/>
<sequence>MYTWQSSDRLTFMDRRDCSNLMDARGYRCANVDANHMLVMSKVKYVAKLKDPDIQRFTARKQNRNQYYVSWHSVKEILRSALETLSRNDWFDTECKEATKIKNKAYRMMLQKQDIRKVEVNYKKTFQEKIIKTWNNQ</sequence>
<dbReference type="Proteomes" id="UP001054837">
    <property type="component" value="Unassembled WGS sequence"/>
</dbReference>
<accession>A0AAV4TFV5</accession>
<keyword evidence="2" id="KW-1185">Reference proteome</keyword>
<proteinExistence type="predicted"/>
<protein>
    <submittedName>
        <fullName evidence="1">Uncharacterized protein</fullName>
    </submittedName>
</protein>
<dbReference type="EMBL" id="BPLQ01009494">
    <property type="protein sequence ID" value="GIY44291.1"/>
    <property type="molecule type" value="Genomic_DNA"/>
</dbReference>
<comment type="caution">
    <text evidence="1">The sequence shown here is derived from an EMBL/GenBank/DDBJ whole genome shotgun (WGS) entry which is preliminary data.</text>
</comment>
<name>A0AAV4TFV5_9ARAC</name>
<organism evidence="1 2">
    <name type="scientific">Caerostris darwini</name>
    <dbReference type="NCBI Taxonomy" id="1538125"/>
    <lineage>
        <taxon>Eukaryota</taxon>
        <taxon>Metazoa</taxon>
        <taxon>Ecdysozoa</taxon>
        <taxon>Arthropoda</taxon>
        <taxon>Chelicerata</taxon>
        <taxon>Arachnida</taxon>
        <taxon>Araneae</taxon>
        <taxon>Araneomorphae</taxon>
        <taxon>Entelegynae</taxon>
        <taxon>Araneoidea</taxon>
        <taxon>Araneidae</taxon>
        <taxon>Caerostris</taxon>
    </lineage>
</organism>
<evidence type="ECO:0000313" key="1">
    <source>
        <dbReference type="EMBL" id="GIY44291.1"/>
    </source>
</evidence>
<gene>
    <name evidence="1" type="ORF">CDAR_602991</name>
</gene>
<evidence type="ECO:0000313" key="2">
    <source>
        <dbReference type="Proteomes" id="UP001054837"/>
    </source>
</evidence>
<reference evidence="1 2" key="1">
    <citation type="submission" date="2021-06" db="EMBL/GenBank/DDBJ databases">
        <title>Caerostris darwini draft genome.</title>
        <authorList>
            <person name="Kono N."/>
            <person name="Arakawa K."/>
        </authorList>
    </citation>
    <scope>NUCLEOTIDE SEQUENCE [LARGE SCALE GENOMIC DNA]</scope>
</reference>